<feature type="region of interest" description="Disordered" evidence="1">
    <location>
        <begin position="394"/>
        <end position="414"/>
    </location>
</feature>
<feature type="compositionally biased region" description="Polar residues" evidence="1">
    <location>
        <begin position="1"/>
        <end position="20"/>
    </location>
</feature>
<dbReference type="OrthoDB" id="419770at2759"/>
<dbReference type="Proteomes" id="UP000234254">
    <property type="component" value="Unassembled WGS sequence"/>
</dbReference>
<feature type="region of interest" description="Disordered" evidence="1">
    <location>
        <begin position="281"/>
        <end position="307"/>
    </location>
</feature>
<feature type="compositionally biased region" description="Basic residues" evidence="1">
    <location>
        <begin position="46"/>
        <end position="55"/>
    </location>
</feature>
<dbReference type="AlphaFoldDB" id="A0A2I1CZV7"/>
<gene>
    <name evidence="2" type="ORF">P168DRAFT_282896</name>
</gene>
<sequence>MAFPQQGLSRTLPKNFTFPSMSFGEPRTPERSSIQLEVPPPPPRHASCRWRRSRARSGSDIFAQVEYDRSTVRSTSPDVPLPSIEIPPSCEPAEDPSSSIAPPHNVHLLAPPRHRVVLKTPPAQIRPDPADPPPTDSWRSDDPQLWGDAIERPGSACSHASDSSISSIETYASRRSVGGSCTSMESDSYDPFFHLEIAPKPLAESPPLPRKPWRPRGLRSKEKWTLDMDNHLWNTYQLYIQNPLITPFKMTPGSIPPLGVTHRVAREAKRNWERKRYRLTRQPCADPPAPAHQSRSGDATPTPKAEPATTLIWPRSEAATRRRLKLLCKRKFSIAPHYQRMMQSKSPSPALDLLPRLEPESAGNSAAYATRDLGVSLVTSSVFTPLSQLAAEGPSHMTNPEWHPLPSAEPRSLPPKSWSFDEREMEAPRLGSPFAYNTWGPNTSRHRIHRPGSRRETIHVTGARLRSLPRMDALPTADHQHGPVPRNDLPADESPAQDETQRHLEELFRQGKLNDLGQRRIRLRTRGATTSAVHPPAINQLFSPPSSSSRNDEGGSTDKLAIPSLLNHLDGDAGENIRRLGSPFKIETPKRPGPARRIRHAPSLSDPFIGRSMDPQPKLATPDSQGRSRARTGVLPYDPTEQGISDAERIRRQILNLPYTKQ</sequence>
<feature type="compositionally biased region" description="Polar residues" evidence="1">
    <location>
        <begin position="540"/>
        <end position="549"/>
    </location>
</feature>
<comment type="caution">
    <text evidence="2">The sequence shown here is derived from an EMBL/GenBank/DDBJ whole genome shotgun (WGS) entry which is preliminary data.</text>
</comment>
<feature type="region of interest" description="Disordered" evidence="1">
    <location>
        <begin position="474"/>
        <end position="500"/>
    </location>
</feature>
<evidence type="ECO:0000256" key="1">
    <source>
        <dbReference type="SAM" id="MobiDB-lite"/>
    </source>
</evidence>
<dbReference type="RefSeq" id="XP_024691725.1">
    <property type="nucleotide sequence ID" value="XM_024836015.1"/>
</dbReference>
<feature type="region of interest" description="Disordered" evidence="1">
    <location>
        <begin position="527"/>
        <end position="560"/>
    </location>
</feature>
<feature type="region of interest" description="Disordered" evidence="1">
    <location>
        <begin position="1"/>
        <end position="107"/>
    </location>
</feature>
<proteinExistence type="predicted"/>
<reference evidence="2" key="1">
    <citation type="submission" date="2016-12" db="EMBL/GenBank/DDBJ databases">
        <title>The genomes of Aspergillus section Nigri reveals drivers in fungal speciation.</title>
        <authorList>
            <consortium name="DOE Joint Genome Institute"/>
            <person name="Vesth T.C."/>
            <person name="Nybo J."/>
            <person name="Theobald S."/>
            <person name="Brandl J."/>
            <person name="Frisvad J.C."/>
            <person name="Nielsen K.F."/>
            <person name="Lyhne E.K."/>
            <person name="Kogle M.E."/>
            <person name="Kuo A."/>
            <person name="Riley R."/>
            <person name="Clum A."/>
            <person name="Nolan M."/>
            <person name="Lipzen A."/>
            <person name="Salamov A."/>
            <person name="Henrissat B."/>
            <person name="Wiebenga A."/>
            <person name="De vries R.P."/>
            <person name="Grigoriev I.V."/>
            <person name="Mortensen U.H."/>
            <person name="Andersen M.R."/>
            <person name="Baker S.E."/>
        </authorList>
    </citation>
    <scope>NUCLEOTIDE SEQUENCE</scope>
    <source>
        <strain evidence="2">IBT 28561</strain>
    </source>
</reference>
<evidence type="ECO:0000313" key="2">
    <source>
        <dbReference type="EMBL" id="PKY03131.1"/>
    </source>
</evidence>
<keyword evidence="3" id="KW-1185">Reference proteome</keyword>
<protein>
    <submittedName>
        <fullName evidence="2">Uncharacterized protein</fullName>
    </submittedName>
</protein>
<feature type="region of interest" description="Disordered" evidence="1">
    <location>
        <begin position="122"/>
        <end position="141"/>
    </location>
</feature>
<name>A0A2I1CZV7_ASPC2</name>
<dbReference type="GeneID" id="36543539"/>
<feature type="region of interest" description="Disordered" evidence="1">
    <location>
        <begin position="573"/>
        <end position="646"/>
    </location>
</feature>
<dbReference type="VEuPathDB" id="FungiDB:P168DRAFT_282896"/>
<feature type="region of interest" description="Disordered" evidence="1">
    <location>
        <begin position="432"/>
        <end position="455"/>
    </location>
</feature>
<accession>A0A2I1CZV7</accession>
<dbReference type="EMBL" id="MSFM01000008">
    <property type="protein sequence ID" value="PKY03131.1"/>
    <property type="molecule type" value="Genomic_DNA"/>
</dbReference>
<evidence type="ECO:0000313" key="3">
    <source>
        <dbReference type="Proteomes" id="UP000234254"/>
    </source>
</evidence>
<organism evidence="2 3">
    <name type="scientific">Aspergillus campestris (strain IBT 28561)</name>
    <dbReference type="NCBI Taxonomy" id="1392248"/>
    <lineage>
        <taxon>Eukaryota</taxon>
        <taxon>Fungi</taxon>
        <taxon>Dikarya</taxon>
        <taxon>Ascomycota</taxon>
        <taxon>Pezizomycotina</taxon>
        <taxon>Eurotiomycetes</taxon>
        <taxon>Eurotiomycetidae</taxon>
        <taxon>Eurotiales</taxon>
        <taxon>Aspergillaceae</taxon>
        <taxon>Aspergillus</taxon>
        <taxon>Aspergillus subgen. Circumdati</taxon>
    </lineage>
</organism>